<feature type="region of interest" description="Disordered" evidence="1">
    <location>
        <begin position="1"/>
        <end position="30"/>
    </location>
</feature>
<keyword evidence="3" id="KW-1185">Reference proteome</keyword>
<dbReference type="Proteomes" id="UP000509510">
    <property type="component" value="Chromosome V"/>
</dbReference>
<dbReference type="EMBL" id="CP055902">
    <property type="protein sequence ID" value="QKX63134.1"/>
    <property type="molecule type" value="Genomic_DNA"/>
</dbReference>
<dbReference type="OrthoDB" id="4312454at2759"/>
<name>A0A7H8R9N1_TALRU</name>
<dbReference type="RefSeq" id="XP_035349308.1">
    <property type="nucleotide sequence ID" value="XM_035493415.1"/>
</dbReference>
<evidence type="ECO:0000313" key="3">
    <source>
        <dbReference type="Proteomes" id="UP000509510"/>
    </source>
</evidence>
<evidence type="ECO:0000256" key="1">
    <source>
        <dbReference type="SAM" id="MobiDB-lite"/>
    </source>
</evidence>
<sequence>MVAVPMIGAGPYGTSPKSARSSTTNTPKLDASEIETIFQQVNWSQDRVSESSSGRFGWFSRQYSKIQRRKFDWGVRTPI</sequence>
<dbReference type="GeneID" id="55997783"/>
<proteinExistence type="predicted"/>
<accession>A0A7H8R9N1</accession>
<reference evidence="3" key="1">
    <citation type="submission" date="2020-06" db="EMBL/GenBank/DDBJ databases">
        <title>A chromosome-scale genome assembly of Talaromyces rugulosus W13939.</title>
        <authorList>
            <person name="Wang B."/>
            <person name="Guo L."/>
            <person name="Ye K."/>
            <person name="Wang L."/>
        </authorList>
    </citation>
    <scope>NUCLEOTIDE SEQUENCE [LARGE SCALE GENOMIC DNA]</scope>
    <source>
        <strain evidence="3">W13939</strain>
    </source>
</reference>
<protein>
    <submittedName>
        <fullName evidence="2">Uncharacterized protein</fullName>
    </submittedName>
</protein>
<gene>
    <name evidence="2" type="ORF">TRUGW13939_10303</name>
</gene>
<organism evidence="2 3">
    <name type="scientific">Talaromyces rugulosus</name>
    <name type="common">Penicillium rugulosum</name>
    <dbReference type="NCBI Taxonomy" id="121627"/>
    <lineage>
        <taxon>Eukaryota</taxon>
        <taxon>Fungi</taxon>
        <taxon>Dikarya</taxon>
        <taxon>Ascomycota</taxon>
        <taxon>Pezizomycotina</taxon>
        <taxon>Eurotiomycetes</taxon>
        <taxon>Eurotiomycetidae</taxon>
        <taxon>Eurotiales</taxon>
        <taxon>Trichocomaceae</taxon>
        <taxon>Talaromyces</taxon>
        <taxon>Talaromyces sect. Islandici</taxon>
    </lineage>
</organism>
<dbReference type="AlphaFoldDB" id="A0A7H8R9N1"/>
<dbReference type="KEGG" id="trg:TRUGW13939_10303"/>
<feature type="compositionally biased region" description="Polar residues" evidence="1">
    <location>
        <begin position="15"/>
        <end position="27"/>
    </location>
</feature>
<evidence type="ECO:0000313" key="2">
    <source>
        <dbReference type="EMBL" id="QKX63134.1"/>
    </source>
</evidence>